<dbReference type="Proteomes" id="UP000037035">
    <property type="component" value="Unassembled WGS sequence"/>
</dbReference>
<protein>
    <submittedName>
        <fullName evidence="1">Uncharacterized protein</fullName>
    </submittedName>
</protein>
<evidence type="ECO:0000313" key="1">
    <source>
        <dbReference type="EMBL" id="KNZ45933.1"/>
    </source>
</evidence>
<keyword evidence="2" id="KW-1185">Reference proteome</keyword>
<proteinExistence type="predicted"/>
<gene>
    <name evidence="1" type="ORF">VP01_7698g1</name>
</gene>
<organism evidence="1 2">
    <name type="scientific">Puccinia sorghi</name>
    <dbReference type="NCBI Taxonomy" id="27349"/>
    <lineage>
        <taxon>Eukaryota</taxon>
        <taxon>Fungi</taxon>
        <taxon>Dikarya</taxon>
        <taxon>Basidiomycota</taxon>
        <taxon>Pucciniomycotina</taxon>
        <taxon>Pucciniomycetes</taxon>
        <taxon>Pucciniales</taxon>
        <taxon>Pucciniaceae</taxon>
        <taxon>Puccinia</taxon>
    </lineage>
</organism>
<sequence>GKPLASPRGGYRIITNTYTDNYKKVHTKSIATGFGLNNEDQKSGISKFNEMLERLCPHCHAMKKLMHKLTKKMETSSPCEPSGNEIR</sequence>
<accession>A0A0L6UBL4</accession>
<dbReference type="STRING" id="27349.A0A0L6UBL4"/>
<name>A0A0L6UBL4_9BASI</name>
<reference evidence="1 2" key="1">
    <citation type="submission" date="2015-08" db="EMBL/GenBank/DDBJ databases">
        <title>Next Generation Sequencing and Analysis of the Genome of Puccinia sorghi L Schw, the Causal Agent of Maize Common Rust.</title>
        <authorList>
            <person name="Rochi L."/>
            <person name="Burguener G."/>
            <person name="Darino M."/>
            <person name="Turjanski A."/>
            <person name="Kreff E."/>
            <person name="Dieguez M.J."/>
            <person name="Sacco F."/>
        </authorList>
    </citation>
    <scope>NUCLEOTIDE SEQUENCE [LARGE SCALE GENOMIC DNA]</scope>
    <source>
        <strain evidence="1 2">RO10H11247</strain>
    </source>
</reference>
<dbReference type="VEuPathDB" id="FungiDB:VP01_7698g1"/>
<comment type="caution">
    <text evidence="1">The sequence shown here is derived from an EMBL/GenBank/DDBJ whole genome shotgun (WGS) entry which is preliminary data.</text>
</comment>
<dbReference type="EMBL" id="LAVV01013158">
    <property type="protein sequence ID" value="KNZ45933.1"/>
    <property type="molecule type" value="Genomic_DNA"/>
</dbReference>
<dbReference type="AlphaFoldDB" id="A0A0L6UBL4"/>
<dbReference type="OrthoDB" id="2507256at2759"/>
<feature type="non-terminal residue" evidence="1">
    <location>
        <position position="1"/>
    </location>
</feature>
<evidence type="ECO:0000313" key="2">
    <source>
        <dbReference type="Proteomes" id="UP000037035"/>
    </source>
</evidence>